<accession>A0A0F9R397</accession>
<protein>
    <submittedName>
        <fullName evidence="1">Uncharacterized protein</fullName>
    </submittedName>
</protein>
<dbReference type="EMBL" id="LAZR01003304">
    <property type="protein sequence ID" value="KKN19746.1"/>
    <property type="molecule type" value="Genomic_DNA"/>
</dbReference>
<reference evidence="1" key="1">
    <citation type="journal article" date="2015" name="Nature">
        <title>Complex archaea that bridge the gap between prokaryotes and eukaryotes.</title>
        <authorList>
            <person name="Spang A."/>
            <person name="Saw J.H."/>
            <person name="Jorgensen S.L."/>
            <person name="Zaremba-Niedzwiedzka K."/>
            <person name="Martijn J."/>
            <person name="Lind A.E."/>
            <person name="van Eijk R."/>
            <person name="Schleper C."/>
            <person name="Guy L."/>
            <person name="Ettema T.J."/>
        </authorList>
    </citation>
    <scope>NUCLEOTIDE SEQUENCE</scope>
</reference>
<comment type="caution">
    <text evidence="1">The sequence shown here is derived from an EMBL/GenBank/DDBJ whole genome shotgun (WGS) entry which is preliminary data.</text>
</comment>
<dbReference type="Gene3D" id="3.30.750.80">
    <property type="entry name" value="RNA methyltransferase domain (HRMD) like"/>
    <property type="match status" value="1"/>
</dbReference>
<organism evidence="1">
    <name type="scientific">marine sediment metagenome</name>
    <dbReference type="NCBI Taxonomy" id="412755"/>
    <lineage>
        <taxon>unclassified sequences</taxon>
        <taxon>metagenomes</taxon>
        <taxon>ecological metagenomes</taxon>
    </lineage>
</organism>
<dbReference type="AlphaFoldDB" id="A0A0F9R397"/>
<gene>
    <name evidence="1" type="ORF">LCGC14_0942560</name>
</gene>
<evidence type="ECO:0000313" key="1">
    <source>
        <dbReference type="EMBL" id="KKN19746.1"/>
    </source>
</evidence>
<name>A0A0F9R397_9ZZZZ</name>
<proteinExistence type="predicted"/>
<sequence length="96" mass="11616">MNKPSFFLPIILDGEDKSSTIKNRIRKNYRHIRKWAKRSQTNCFRIYDRDIKEYPLAIDFYDGRFSVHFFSYDRDLNEASAQSYEEINQADKRNIV</sequence>